<dbReference type="Proteomes" id="UP001177943">
    <property type="component" value="Chromosome"/>
</dbReference>
<accession>A0AA95IAB5</accession>
<reference evidence="1" key="1">
    <citation type="submission" date="2023-05" db="EMBL/GenBank/DDBJ databases">
        <title>Comparative genomics of Bacillaceae isolates and their secondary metabolite potential.</title>
        <authorList>
            <person name="Song L."/>
            <person name="Nielsen L.J."/>
            <person name="Mohite O."/>
            <person name="Xu X."/>
            <person name="Weber T."/>
            <person name="Kovacs A.T."/>
        </authorList>
    </citation>
    <scope>NUCLEOTIDE SEQUENCE</scope>
    <source>
        <strain evidence="1">B2_4</strain>
    </source>
</reference>
<sequence length="69" mass="7516">MIFVLGATALIITINGLSVPMKTAMTSSVEAESSEEAIPDIESSEFEKVKSWYASSEEKTRKVELTISC</sequence>
<name>A0AA95IAB5_9BACL</name>
<dbReference type="KEGG" id="pwn:QNH46_10110"/>
<evidence type="ECO:0000313" key="1">
    <source>
        <dbReference type="EMBL" id="WHX50962.1"/>
    </source>
</evidence>
<gene>
    <name evidence="1" type="ORF">QNH46_10110</name>
</gene>
<protein>
    <submittedName>
        <fullName evidence="1">Uncharacterized protein</fullName>
    </submittedName>
</protein>
<dbReference type="EMBL" id="CP126084">
    <property type="protein sequence ID" value="WHX50962.1"/>
    <property type="molecule type" value="Genomic_DNA"/>
</dbReference>
<organism evidence="1 2">
    <name type="scientific">Paenibacillus woosongensis</name>
    <dbReference type="NCBI Taxonomy" id="307580"/>
    <lineage>
        <taxon>Bacteria</taxon>
        <taxon>Bacillati</taxon>
        <taxon>Bacillota</taxon>
        <taxon>Bacilli</taxon>
        <taxon>Bacillales</taxon>
        <taxon>Paenibacillaceae</taxon>
        <taxon>Paenibacillus</taxon>
    </lineage>
</organism>
<dbReference type="RefSeq" id="WP_283927980.1">
    <property type="nucleotide sequence ID" value="NZ_CP126084.1"/>
</dbReference>
<proteinExistence type="predicted"/>
<evidence type="ECO:0000313" key="2">
    <source>
        <dbReference type="Proteomes" id="UP001177943"/>
    </source>
</evidence>
<dbReference type="AlphaFoldDB" id="A0AA95IAB5"/>